<evidence type="ECO:0008006" key="5">
    <source>
        <dbReference type="Google" id="ProtNLM"/>
    </source>
</evidence>
<evidence type="ECO:0000256" key="2">
    <source>
        <dbReference type="SAM" id="SignalP"/>
    </source>
</evidence>
<dbReference type="Proteomes" id="UP000006591">
    <property type="component" value="Chromosome 4"/>
</dbReference>
<name>A0A0E0H529_ORYNI</name>
<evidence type="ECO:0000256" key="1">
    <source>
        <dbReference type="SAM" id="MobiDB-lite"/>
    </source>
</evidence>
<dbReference type="HOGENOM" id="CLU_2310649_0_0_1"/>
<keyword evidence="4" id="KW-1185">Reference proteome</keyword>
<proteinExistence type="predicted"/>
<reference evidence="3" key="2">
    <citation type="submission" date="2018-04" db="EMBL/GenBank/DDBJ databases">
        <title>OnivRS2 (Oryza nivara Reference Sequence Version 2).</title>
        <authorList>
            <person name="Zhang J."/>
            <person name="Kudrna D."/>
            <person name="Lee S."/>
            <person name="Talag J."/>
            <person name="Rajasekar S."/>
            <person name="Welchert J."/>
            <person name="Hsing Y.-I."/>
            <person name="Wing R.A."/>
        </authorList>
    </citation>
    <scope>NUCLEOTIDE SEQUENCE [LARGE SCALE GENOMIC DNA]</scope>
    <source>
        <strain evidence="3">SL10</strain>
    </source>
</reference>
<feature type="signal peptide" evidence="2">
    <location>
        <begin position="1"/>
        <end position="25"/>
    </location>
</feature>
<dbReference type="Gramene" id="ONIVA04G21990.1">
    <property type="protein sequence ID" value="ONIVA04G21990.1"/>
    <property type="gene ID" value="ONIVA04G21990"/>
</dbReference>
<feature type="region of interest" description="Disordered" evidence="1">
    <location>
        <begin position="31"/>
        <end position="81"/>
    </location>
</feature>
<dbReference type="AlphaFoldDB" id="A0A0E0H529"/>
<accession>A0A0E0H529</accession>
<feature type="chain" id="PRO_5002361262" description="Secreted protein" evidence="2">
    <location>
        <begin position="26"/>
        <end position="100"/>
    </location>
</feature>
<protein>
    <recommendedName>
        <fullName evidence="5">Secreted protein</fullName>
    </recommendedName>
</protein>
<organism evidence="3">
    <name type="scientific">Oryza nivara</name>
    <name type="common">Indian wild rice</name>
    <name type="synonym">Oryza sativa f. spontanea</name>
    <dbReference type="NCBI Taxonomy" id="4536"/>
    <lineage>
        <taxon>Eukaryota</taxon>
        <taxon>Viridiplantae</taxon>
        <taxon>Streptophyta</taxon>
        <taxon>Embryophyta</taxon>
        <taxon>Tracheophyta</taxon>
        <taxon>Spermatophyta</taxon>
        <taxon>Magnoliopsida</taxon>
        <taxon>Liliopsida</taxon>
        <taxon>Poales</taxon>
        <taxon>Poaceae</taxon>
        <taxon>BOP clade</taxon>
        <taxon>Oryzoideae</taxon>
        <taxon>Oryzeae</taxon>
        <taxon>Oryzinae</taxon>
        <taxon>Oryza</taxon>
    </lineage>
</organism>
<evidence type="ECO:0000313" key="4">
    <source>
        <dbReference type="Proteomes" id="UP000006591"/>
    </source>
</evidence>
<sequence length="100" mass="10490">MSAGHVTQSLSPFFFSIALLPSCRSLLGAASDGRRGGVATQRRQPGQAGNAAAGLDKEEEEGSDNGARRYESHHRAAMSSSHGPHLFRLGIVATHVVVGH</sequence>
<dbReference type="EnsemblPlants" id="ONIVA04G21990.1">
    <property type="protein sequence ID" value="ONIVA04G21990.1"/>
    <property type="gene ID" value="ONIVA04G21990"/>
</dbReference>
<evidence type="ECO:0000313" key="3">
    <source>
        <dbReference type="EnsemblPlants" id="ONIVA04G21990.1"/>
    </source>
</evidence>
<reference evidence="3" key="1">
    <citation type="submission" date="2015-04" db="UniProtKB">
        <authorList>
            <consortium name="EnsemblPlants"/>
        </authorList>
    </citation>
    <scope>IDENTIFICATION</scope>
    <source>
        <strain evidence="3">SL10</strain>
    </source>
</reference>
<keyword evidence="2" id="KW-0732">Signal</keyword>